<feature type="transmembrane region" description="Helical" evidence="4">
    <location>
        <begin position="25"/>
        <end position="43"/>
    </location>
</feature>
<keyword evidence="6" id="KW-0723">Serine/threonine-protein kinase</keyword>
<evidence type="ECO:0000259" key="5">
    <source>
        <dbReference type="PROSITE" id="PS50011"/>
    </source>
</evidence>
<keyword evidence="2" id="KW-0067">ATP-binding</keyword>
<dbReference type="Proteomes" id="UP000011082">
    <property type="component" value="Unassembled WGS sequence"/>
</dbReference>
<evidence type="ECO:0000256" key="2">
    <source>
        <dbReference type="ARBA" id="ARBA00022840"/>
    </source>
</evidence>
<keyword evidence="4" id="KW-0812">Transmembrane</keyword>
<dbReference type="OrthoDB" id="266718at2759"/>
<dbReference type="HOGENOM" id="CLU_065009_0_0_1"/>
<dbReference type="SMART" id="SM00220">
    <property type="entry name" value="S_TKc"/>
    <property type="match status" value="1"/>
</dbReference>
<organism evidence="6 7">
    <name type="scientific">Vittaforma corneae (strain ATCC 50505)</name>
    <name type="common">Microsporidian parasite</name>
    <name type="synonym">Nosema corneum</name>
    <dbReference type="NCBI Taxonomy" id="993615"/>
    <lineage>
        <taxon>Eukaryota</taxon>
        <taxon>Fungi</taxon>
        <taxon>Fungi incertae sedis</taxon>
        <taxon>Microsporidia</taxon>
        <taxon>Nosematidae</taxon>
        <taxon>Vittaforma</taxon>
    </lineage>
</organism>
<keyword evidence="6" id="KW-0808">Transferase</keyword>
<dbReference type="GO" id="GO:0005737">
    <property type="term" value="C:cytoplasm"/>
    <property type="evidence" value="ECO:0007669"/>
    <property type="project" value="TreeGrafter"/>
</dbReference>
<feature type="domain" description="Protein kinase" evidence="5">
    <location>
        <begin position="37"/>
        <end position="351"/>
    </location>
</feature>
<reference evidence="7" key="1">
    <citation type="submission" date="2011-05" db="EMBL/GenBank/DDBJ databases">
        <title>The genome sequence of Vittaforma corneae strain ATCC 50505.</title>
        <authorList>
            <consortium name="The Broad Institute Genome Sequencing Platform"/>
            <person name="Cuomo C."/>
            <person name="Didier E."/>
            <person name="Bowers L."/>
            <person name="Young S.K."/>
            <person name="Zeng Q."/>
            <person name="Gargeya S."/>
            <person name="Fitzgerald M."/>
            <person name="Haas B."/>
            <person name="Abouelleil A."/>
            <person name="Alvarado L."/>
            <person name="Arachchi H.M."/>
            <person name="Berlin A."/>
            <person name="Chapman S.B."/>
            <person name="Gearin G."/>
            <person name="Goldberg J."/>
            <person name="Griggs A."/>
            <person name="Gujja S."/>
            <person name="Hansen M."/>
            <person name="Heiman D."/>
            <person name="Howarth C."/>
            <person name="Larimer J."/>
            <person name="Lui A."/>
            <person name="MacDonald P.J.P."/>
            <person name="McCowen C."/>
            <person name="Montmayeur A."/>
            <person name="Murphy C."/>
            <person name="Neiman D."/>
            <person name="Pearson M."/>
            <person name="Priest M."/>
            <person name="Roberts A."/>
            <person name="Saif S."/>
            <person name="Shea T."/>
            <person name="Sisk P."/>
            <person name="Stolte C."/>
            <person name="Sykes S."/>
            <person name="Wortman J."/>
            <person name="Nusbaum C."/>
            <person name="Birren B."/>
        </authorList>
    </citation>
    <scope>NUCLEOTIDE SEQUENCE [LARGE SCALE GENOMIC DNA]</scope>
    <source>
        <strain evidence="7">ATCC 50505</strain>
    </source>
</reference>
<evidence type="ECO:0000256" key="3">
    <source>
        <dbReference type="SAM" id="MobiDB-lite"/>
    </source>
</evidence>
<dbReference type="RefSeq" id="XP_007604132.1">
    <property type="nucleotide sequence ID" value="XM_007604070.1"/>
</dbReference>
<proteinExistence type="predicted"/>
<dbReference type="PROSITE" id="PS50011">
    <property type="entry name" value="PROTEIN_KINASE_DOM"/>
    <property type="match status" value="1"/>
</dbReference>
<dbReference type="STRING" id="993615.L2GN73"/>
<keyword evidence="1" id="KW-0547">Nucleotide-binding</keyword>
<keyword evidence="4" id="KW-1133">Transmembrane helix</keyword>
<name>L2GN73_VITCO</name>
<keyword evidence="7" id="KW-1185">Reference proteome</keyword>
<dbReference type="PANTHER" id="PTHR48012">
    <property type="entry name" value="STERILE20-LIKE KINASE, ISOFORM B-RELATED"/>
    <property type="match status" value="1"/>
</dbReference>
<sequence length="382" mass="45088">MNVLARNNIQTMIYTYKRNYRKLRIFYIILSTFILTFFVLKFFKTGELKLSMRVTEYINNTMDRILKYKTREKQNEEFRKLAPEHPLEPIRMTLTTAVFKYTGVTPNVILKRIIYNPSNKLNEDYMSKCLSSPYLCRTIKTYRTRRTVEDGSEQILIWIFFEFLDIKISQRTVNGNEETIRKILTDVLKGLEYMHSHSIAHLDMKIGNIMGKATEKGIVYKLIDFGYSQLMPNTGSVVIPRKNYGTYPYKAPEVVFKNEHGLKSDIWSLGAICWFLSLQYTPFYLDGFEKDLPSYRRFLKKRTDNPEDRNNHKFVFSRNSSTELKDFVKRCMQVEPELRPTVSELLSHPFIKGERANGILESEDEIEEGTYEDYSTESITYQ</sequence>
<dbReference type="OMA" id="IMGQTEN"/>
<accession>L2GN73</accession>
<protein>
    <submittedName>
        <fullName evidence="6">Serine/threonine protein kinase</fullName>
    </submittedName>
</protein>
<dbReference type="EMBL" id="JH370133">
    <property type="protein sequence ID" value="ELA42281.1"/>
    <property type="molecule type" value="Genomic_DNA"/>
</dbReference>
<dbReference type="InterPro" id="IPR000719">
    <property type="entry name" value="Prot_kinase_dom"/>
</dbReference>
<dbReference type="GeneID" id="19881397"/>
<feature type="region of interest" description="Disordered" evidence="3">
    <location>
        <begin position="362"/>
        <end position="382"/>
    </location>
</feature>
<evidence type="ECO:0000313" key="7">
    <source>
        <dbReference type="Proteomes" id="UP000011082"/>
    </source>
</evidence>
<dbReference type="Gene3D" id="1.10.510.10">
    <property type="entry name" value="Transferase(Phosphotransferase) domain 1"/>
    <property type="match status" value="1"/>
</dbReference>
<gene>
    <name evidence="6" type="ORF">VICG_00681</name>
</gene>
<dbReference type="AlphaFoldDB" id="L2GN73"/>
<evidence type="ECO:0000256" key="1">
    <source>
        <dbReference type="ARBA" id="ARBA00022741"/>
    </source>
</evidence>
<dbReference type="InterPro" id="IPR050629">
    <property type="entry name" value="STE20/SPS1-PAK"/>
</dbReference>
<dbReference type="InParanoid" id="L2GN73"/>
<dbReference type="GO" id="GO:0005524">
    <property type="term" value="F:ATP binding"/>
    <property type="evidence" value="ECO:0007669"/>
    <property type="project" value="UniProtKB-KW"/>
</dbReference>
<dbReference type="InterPro" id="IPR011009">
    <property type="entry name" value="Kinase-like_dom_sf"/>
</dbReference>
<dbReference type="GO" id="GO:0004674">
    <property type="term" value="F:protein serine/threonine kinase activity"/>
    <property type="evidence" value="ECO:0007669"/>
    <property type="project" value="UniProtKB-KW"/>
</dbReference>
<feature type="compositionally biased region" description="Acidic residues" evidence="3">
    <location>
        <begin position="362"/>
        <end position="375"/>
    </location>
</feature>
<dbReference type="Pfam" id="PF00069">
    <property type="entry name" value="Pkinase"/>
    <property type="match status" value="1"/>
</dbReference>
<keyword evidence="6" id="KW-0418">Kinase</keyword>
<keyword evidence="4" id="KW-0472">Membrane</keyword>
<dbReference type="SUPFAM" id="SSF56112">
    <property type="entry name" value="Protein kinase-like (PK-like)"/>
    <property type="match status" value="1"/>
</dbReference>
<dbReference type="VEuPathDB" id="MicrosporidiaDB:VICG_00681"/>
<evidence type="ECO:0000256" key="4">
    <source>
        <dbReference type="SAM" id="Phobius"/>
    </source>
</evidence>
<evidence type="ECO:0000313" key="6">
    <source>
        <dbReference type="EMBL" id="ELA42281.1"/>
    </source>
</evidence>